<dbReference type="PROSITE" id="PS51068">
    <property type="entry name" value="FPG_CAT"/>
    <property type="match status" value="1"/>
</dbReference>
<reference evidence="2" key="1">
    <citation type="submission" date="2025-08" db="UniProtKB">
        <authorList>
            <consortium name="Ensembl"/>
        </authorList>
    </citation>
    <scope>IDENTIFICATION</scope>
</reference>
<organism evidence="2 3">
    <name type="scientific">Gadus morhua</name>
    <name type="common">Atlantic cod</name>
    <dbReference type="NCBI Taxonomy" id="8049"/>
    <lineage>
        <taxon>Eukaryota</taxon>
        <taxon>Metazoa</taxon>
        <taxon>Chordata</taxon>
        <taxon>Craniata</taxon>
        <taxon>Vertebrata</taxon>
        <taxon>Euteleostomi</taxon>
        <taxon>Actinopterygii</taxon>
        <taxon>Neopterygii</taxon>
        <taxon>Teleostei</taxon>
        <taxon>Neoteleostei</taxon>
        <taxon>Acanthomorphata</taxon>
        <taxon>Zeiogadaria</taxon>
        <taxon>Gadariae</taxon>
        <taxon>Gadiformes</taxon>
        <taxon>Gadoidei</taxon>
        <taxon>Gadidae</taxon>
        <taxon>Gadus</taxon>
    </lineage>
</organism>
<dbReference type="GO" id="GO:0005634">
    <property type="term" value="C:nucleus"/>
    <property type="evidence" value="ECO:0007669"/>
    <property type="project" value="TreeGrafter"/>
</dbReference>
<dbReference type="SUPFAM" id="SSF81624">
    <property type="entry name" value="N-terminal domain of MutM-like DNA repair proteins"/>
    <property type="match status" value="1"/>
</dbReference>
<accession>A0A8C5D0G3</accession>
<dbReference type="PANTHER" id="PTHR22993">
    <property type="entry name" value="FORMAMIDOPYRIMIDINE-DNA GLYCOSYLASE"/>
    <property type="match status" value="1"/>
</dbReference>
<evidence type="ECO:0000313" key="2">
    <source>
        <dbReference type="Ensembl" id="ENSGMOP00000068959.1"/>
    </source>
</evidence>
<proteinExistence type="predicted"/>
<keyword evidence="3" id="KW-1185">Reference proteome</keyword>
<dbReference type="GO" id="GO:0019104">
    <property type="term" value="F:DNA N-glycosylase activity"/>
    <property type="evidence" value="ECO:0007669"/>
    <property type="project" value="InterPro"/>
</dbReference>
<dbReference type="CDD" id="cd08967">
    <property type="entry name" value="MeNeil1_N"/>
    <property type="match status" value="1"/>
</dbReference>
<feature type="domain" description="Formamidopyrimidine-DNA glycosylase catalytic" evidence="1">
    <location>
        <begin position="2"/>
        <end position="123"/>
    </location>
</feature>
<dbReference type="GO" id="GO:0003684">
    <property type="term" value="F:damaged DNA binding"/>
    <property type="evidence" value="ECO:0007669"/>
    <property type="project" value="InterPro"/>
</dbReference>
<reference evidence="2" key="2">
    <citation type="submission" date="2025-09" db="UniProtKB">
        <authorList>
            <consortium name="Ensembl"/>
        </authorList>
    </citation>
    <scope>IDENTIFICATION</scope>
</reference>
<dbReference type="AlphaFoldDB" id="A0A8C5D0G3"/>
<dbReference type="GO" id="GO:0140078">
    <property type="term" value="F:class I DNA-(apurinic or apyrimidinic site) endonuclease activity"/>
    <property type="evidence" value="ECO:0007669"/>
    <property type="project" value="UniProtKB-EC"/>
</dbReference>
<dbReference type="Pfam" id="PF01149">
    <property type="entry name" value="Fapy_DNA_glyco"/>
    <property type="match status" value="1"/>
</dbReference>
<dbReference type="Gene3D" id="3.20.190.10">
    <property type="entry name" value="MutM-like, N-terminal"/>
    <property type="match status" value="1"/>
</dbReference>
<dbReference type="Proteomes" id="UP000694546">
    <property type="component" value="Chromosome 9"/>
</dbReference>
<dbReference type="PANTHER" id="PTHR22993:SF27">
    <property type="entry name" value="ENDONUCLEASE 8-LIKE 1"/>
    <property type="match status" value="1"/>
</dbReference>
<dbReference type="GeneTree" id="ENSGT00940000153230"/>
<dbReference type="InterPro" id="IPR035937">
    <property type="entry name" value="FPG_N"/>
</dbReference>
<name>A0A8C5D0G3_GADMO</name>
<dbReference type="GO" id="GO:0008270">
    <property type="term" value="F:zinc ion binding"/>
    <property type="evidence" value="ECO:0007669"/>
    <property type="project" value="InterPro"/>
</dbReference>
<protein>
    <submittedName>
        <fullName evidence="2">Nei-like DNA glycosylase 1</fullName>
    </submittedName>
</protein>
<dbReference type="SMART" id="SM00898">
    <property type="entry name" value="Fapy_DNA_glyco"/>
    <property type="match status" value="1"/>
</dbReference>
<dbReference type="InterPro" id="IPR012319">
    <property type="entry name" value="FPG_cat"/>
</dbReference>
<sequence>MPEGPELHLASLFVNKVCEGVLFTGPVTKSAVSKNCDVSFICEAYRIQASSRGKEVKLTLTPIKSDVKERSTEQPMDIVFRFGMSGYFRFTSEDELPKHAHLRFFSNEKPCRVLSFVDTRRFGSWQPNGSWQRGRGPCVMFEYESFRSSLVCLCAKV</sequence>
<evidence type="ECO:0000259" key="1">
    <source>
        <dbReference type="PROSITE" id="PS51068"/>
    </source>
</evidence>
<dbReference type="Ensembl" id="ENSGMOT00000040691.1">
    <property type="protein sequence ID" value="ENSGMOP00000068959.1"/>
    <property type="gene ID" value="ENSGMOG00000023007.1"/>
</dbReference>
<dbReference type="OMA" id="SFICEAY"/>
<evidence type="ECO:0000313" key="3">
    <source>
        <dbReference type="Proteomes" id="UP000694546"/>
    </source>
</evidence>
<dbReference type="GO" id="GO:0006284">
    <property type="term" value="P:base-excision repair"/>
    <property type="evidence" value="ECO:0007669"/>
    <property type="project" value="InterPro"/>
</dbReference>